<keyword evidence="2" id="KW-1185">Reference proteome</keyword>
<gene>
    <name evidence="1" type="ORF">DSLASN_03780</name>
</gene>
<reference evidence="1 2" key="1">
    <citation type="submission" date="2021-02" db="EMBL/GenBank/DDBJ databases">
        <title>Complete genome of Desulfoluna sp. strain ASN36.</title>
        <authorList>
            <person name="Takahashi A."/>
            <person name="Kojima H."/>
            <person name="Fukui M."/>
        </authorList>
    </citation>
    <scope>NUCLEOTIDE SEQUENCE [LARGE SCALE GENOMIC DNA]</scope>
    <source>
        <strain evidence="1 2">ASN36</strain>
    </source>
</reference>
<organism evidence="1 2">
    <name type="scientific">Desulfoluna limicola</name>
    <dbReference type="NCBI Taxonomy" id="2810562"/>
    <lineage>
        <taxon>Bacteria</taxon>
        <taxon>Pseudomonadati</taxon>
        <taxon>Thermodesulfobacteriota</taxon>
        <taxon>Desulfobacteria</taxon>
        <taxon>Desulfobacterales</taxon>
        <taxon>Desulfolunaceae</taxon>
        <taxon>Desulfoluna</taxon>
    </lineage>
</organism>
<sequence>MPPGVQGMIPCTPGLRMLHPSFLGVTHPLTGCVRGRRQGRDLTILCVRHIQVIHWTGFSDARPL</sequence>
<dbReference type="EMBL" id="AP024488">
    <property type="protein sequence ID" value="BCS94746.1"/>
    <property type="molecule type" value="Genomic_DNA"/>
</dbReference>
<protein>
    <submittedName>
        <fullName evidence="1">Uncharacterized protein</fullName>
    </submittedName>
</protein>
<proteinExistence type="predicted"/>
<accession>A0ABM7PC72</accession>
<evidence type="ECO:0000313" key="2">
    <source>
        <dbReference type="Proteomes" id="UP001320148"/>
    </source>
</evidence>
<dbReference type="Proteomes" id="UP001320148">
    <property type="component" value="Chromosome"/>
</dbReference>
<evidence type="ECO:0000313" key="1">
    <source>
        <dbReference type="EMBL" id="BCS94746.1"/>
    </source>
</evidence>
<name>A0ABM7PC72_9BACT</name>